<dbReference type="SUPFAM" id="SSF51230">
    <property type="entry name" value="Single hybrid motif"/>
    <property type="match status" value="1"/>
</dbReference>
<dbReference type="EMBL" id="JALZWP010000008">
    <property type="protein sequence ID" value="MCL1628965.1"/>
    <property type="molecule type" value="Genomic_DNA"/>
</dbReference>
<organism evidence="3 4">
    <name type="scientific">Roseinatronobacter domitianus</name>
    <dbReference type="NCBI Taxonomy" id="2940293"/>
    <lineage>
        <taxon>Bacteria</taxon>
        <taxon>Pseudomonadati</taxon>
        <taxon>Pseudomonadota</taxon>
        <taxon>Alphaproteobacteria</taxon>
        <taxon>Rhodobacterales</taxon>
        <taxon>Paracoccaceae</taxon>
        <taxon>Roseinatronobacter</taxon>
    </lineage>
</organism>
<reference evidence="3 4" key="1">
    <citation type="submission" date="2022-05" db="EMBL/GenBank/DDBJ databases">
        <title>Seasonal and diel survey of microbial diversity of the Tyrrhenian coast.</title>
        <authorList>
            <person name="Gattoni G."/>
            <person name="Corral P."/>
        </authorList>
    </citation>
    <scope>NUCLEOTIDE SEQUENCE [LARGE SCALE GENOMIC DNA]</scope>
    <source>
        <strain evidence="3 4">V10</strain>
    </source>
</reference>
<evidence type="ECO:0000313" key="3">
    <source>
        <dbReference type="EMBL" id="MCL1628965.1"/>
    </source>
</evidence>
<dbReference type="RefSeq" id="WP_249058297.1">
    <property type="nucleotide sequence ID" value="NZ_JALZWP010000008.1"/>
</dbReference>
<proteinExistence type="predicted"/>
<evidence type="ECO:0000256" key="1">
    <source>
        <dbReference type="ARBA" id="ARBA00023267"/>
    </source>
</evidence>
<dbReference type="PROSITE" id="PS50968">
    <property type="entry name" value="BIOTINYL_LIPOYL"/>
    <property type="match status" value="1"/>
</dbReference>
<keyword evidence="1" id="KW-0092">Biotin</keyword>
<gene>
    <name evidence="3" type="ORF">M3N55_09505</name>
</gene>
<dbReference type="PANTHER" id="PTHR45266">
    <property type="entry name" value="OXALOACETATE DECARBOXYLASE ALPHA CHAIN"/>
    <property type="match status" value="1"/>
</dbReference>
<feature type="domain" description="Lipoyl-binding" evidence="2">
    <location>
        <begin position="1"/>
        <end position="72"/>
    </location>
</feature>
<evidence type="ECO:0000313" key="4">
    <source>
        <dbReference type="Proteomes" id="UP001202550"/>
    </source>
</evidence>
<dbReference type="Pfam" id="PF00364">
    <property type="entry name" value="Biotin_lipoyl"/>
    <property type="match status" value="1"/>
</dbReference>
<dbReference type="InterPro" id="IPR000089">
    <property type="entry name" value="Biotin_lipoyl"/>
</dbReference>
<dbReference type="InterPro" id="IPR011053">
    <property type="entry name" value="Single_hybrid_motif"/>
</dbReference>
<evidence type="ECO:0000259" key="2">
    <source>
        <dbReference type="PROSITE" id="PS50968"/>
    </source>
</evidence>
<dbReference type="PANTHER" id="PTHR45266:SF3">
    <property type="entry name" value="OXALOACETATE DECARBOXYLASE ALPHA CHAIN"/>
    <property type="match status" value="1"/>
</dbReference>
<comment type="caution">
    <text evidence="3">The sequence shown here is derived from an EMBL/GenBank/DDBJ whole genome shotgun (WGS) entry which is preliminary data.</text>
</comment>
<keyword evidence="4" id="KW-1185">Reference proteome</keyword>
<name>A0ABT0M281_9RHOB</name>
<dbReference type="InterPro" id="IPR050709">
    <property type="entry name" value="Biotin_Carboxyl_Carrier/Decarb"/>
</dbReference>
<sequence length="73" mass="7861">MAIVDVKTDITGNVWKIVAQPGDKLAEDEEILILESMKMEIPVASPEDGELIEILVAEGDIVTEGTVVARIKA</sequence>
<dbReference type="CDD" id="cd06850">
    <property type="entry name" value="biotinyl_domain"/>
    <property type="match status" value="1"/>
</dbReference>
<dbReference type="Proteomes" id="UP001202550">
    <property type="component" value="Unassembled WGS sequence"/>
</dbReference>
<protein>
    <submittedName>
        <fullName evidence="3">Acetyl-CoA carboxylase biotin carboxyl carrier protein subunit</fullName>
    </submittedName>
</protein>
<accession>A0ABT0M281</accession>
<dbReference type="Gene3D" id="2.40.50.100">
    <property type="match status" value="1"/>
</dbReference>